<dbReference type="PANTHER" id="PTHR43356:SF3">
    <property type="entry name" value="PHOSPHATE ACETYLTRANSFERASE"/>
    <property type="match status" value="1"/>
</dbReference>
<keyword evidence="7" id="KW-1185">Reference proteome</keyword>
<gene>
    <name evidence="6" type="ORF">DDZ13_09140</name>
</gene>
<comment type="caution">
    <text evidence="6">The sequence shown here is derived from an EMBL/GenBank/DDBJ whole genome shotgun (WGS) entry which is preliminary data.</text>
</comment>
<comment type="catalytic activity">
    <reaction evidence="1">
        <text>acetyl-CoA + phosphate = acetyl phosphate + CoA</text>
        <dbReference type="Rhea" id="RHEA:19521"/>
        <dbReference type="ChEBI" id="CHEBI:22191"/>
        <dbReference type="ChEBI" id="CHEBI:43474"/>
        <dbReference type="ChEBI" id="CHEBI:57287"/>
        <dbReference type="ChEBI" id="CHEBI:57288"/>
        <dbReference type="EC" id="2.3.1.8"/>
    </reaction>
</comment>
<dbReference type="InterPro" id="IPR012147">
    <property type="entry name" value="P_Ac_Bu_trans"/>
</dbReference>
<proteinExistence type="inferred from homology"/>
<dbReference type="SUPFAM" id="SSF53659">
    <property type="entry name" value="Isocitrate/Isopropylmalate dehydrogenase-like"/>
    <property type="match status" value="1"/>
</dbReference>
<evidence type="ECO:0000256" key="3">
    <source>
        <dbReference type="ARBA" id="ARBA00022679"/>
    </source>
</evidence>
<dbReference type="InterPro" id="IPR042112">
    <property type="entry name" value="P_AcTrfase_dom2"/>
</dbReference>
<dbReference type="AlphaFoldDB" id="A0A317ZJU6"/>
<evidence type="ECO:0000256" key="1">
    <source>
        <dbReference type="ARBA" id="ARBA00000705"/>
    </source>
</evidence>
<dbReference type="EMBL" id="QHJQ01000005">
    <property type="protein sequence ID" value="PXA04208.1"/>
    <property type="molecule type" value="Genomic_DNA"/>
</dbReference>
<organism evidence="6 7">
    <name type="scientific">Coraliomargarita sinensis</name>
    <dbReference type="NCBI Taxonomy" id="2174842"/>
    <lineage>
        <taxon>Bacteria</taxon>
        <taxon>Pseudomonadati</taxon>
        <taxon>Verrucomicrobiota</taxon>
        <taxon>Opitutia</taxon>
        <taxon>Puniceicoccales</taxon>
        <taxon>Coraliomargaritaceae</taxon>
        <taxon>Coraliomargarita</taxon>
    </lineage>
</organism>
<dbReference type="OrthoDB" id="9805787at2"/>
<dbReference type="Gene3D" id="3.40.50.10750">
    <property type="entry name" value="Isocitrate/Isopropylmalate dehydrogenase-like"/>
    <property type="match status" value="1"/>
</dbReference>
<keyword evidence="3 6" id="KW-0808">Transferase</keyword>
<evidence type="ECO:0000256" key="2">
    <source>
        <dbReference type="ARBA" id="ARBA00005656"/>
    </source>
</evidence>
<dbReference type="Gene3D" id="3.40.50.10950">
    <property type="match status" value="1"/>
</dbReference>
<reference evidence="6 7" key="1">
    <citation type="submission" date="2018-05" db="EMBL/GenBank/DDBJ databases">
        <title>Coraliomargarita sinensis sp. nov., isolated from a marine solar saltern.</title>
        <authorList>
            <person name="Zhou L.Y."/>
        </authorList>
    </citation>
    <scope>NUCLEOTIDE SEQUENCE [LARGE SCALE GENOMIC DNA]</scope>
    <source>
        <strain evidence="6 7">WN38</strain>
    </source>
</reference>
<sequence>MPLIAKLTERLKRHPKRVVFPEGSDPRILQAARKFATRQLGIPILLGDRAKIKSNAEKLDISLDKIRVIEPRRSDEWDSFVTKFHGLRRFKNLKGKDIGEYLENTNYFATMMLAVSQADAIVSGATSAASSALRPLLQIIPLQDEISTVSSLNIFDLEDPDTGKDRELFLADCAVVPNPTSEQLRDIAVTTAALNYHLTNTPPKVALLSYTSKSVTSKNATVAKMKAATELARRKARELGIPMEIDGELQVDAALESSVAQAKKIEGPVAGQANVLIFPDLHSANIASKLVDVLTRARNYGPILTGLSKPAAEISRGATASDIFGTAVMVASQAIDHKLLYPTDQDELNEDVTKID</sequence>
<evidence type="ECO:0000313" key="6">
    <source>
        <dbReference type="EMBL" id="PXA04208.1"/>
    </source>
</evidence>
<keyword evidence="4" id="KW-0012">Acyltransferase</keyword>
<evidence type="ECO:0000313" key="7">
    <source>
        <dbReference type="Proteomes" id="UP000247099"/>
    </source>
</evidence>
<evidence type="ECO:0000256" key="4">
    <source>
        <dbReference type="ARBA" id="ARBA00023315"/>
    </source>
</evidence>
<protein>
    <submittedName>
        <fullName evidence="6">Phosphate acetyltransferase</fullName>
    </submittedName>
</protein>
<dbReference type="Pfam" id="PF01515">
    <property type="entry name" value="PTA_PTB"/>
    <property type="match status" value="1"/>
</dbReference>
<dbReference type="InterPro" id="IPR002505">
    <property type="entry name" value="PTA_PTB"/>
</dbReference>
<dbReference type="FunCoup" id="A0A317ZJU6">
    <property type="interactions" value="108"/>
</dbReference>
<dbReference type="PANTHER" id="PTHR43356">
    <property type="entry name" value="PHOSPHATE ACETYLTRANSFERASE"/>
    <property type="match status" value="1"/>
</dbReference>
<dbReference type="PIRSF" id="PIRSF000428">
    <property type="entry name" value="P_Ac_trans"/>
    <property type="match status" value="1"/>
</dbReference>
<dbReference type="InterPro" id="IPR042113">
    <property type="entry name" value="P_AcTrfase_dom1"/>
</dbReference>
<dbReference type="InterPro" id="IPR050500">
    <property type="entry name" value="Phos_Acetyltrans/Butyryltrans"/>
</dbReference>
<evidence type="ECO:0000259" key="5">
    <source>
        <dbReference type="Pfam" id="PF01515"/>
    </source>
</evidence>
<comment type="similarity">
    <text evidence="2">Belongs to the phosphate acetyltransferase and butyryltransferase family.</text>
</comment>
<dbReference type="GO" id="GO:0008959">
    <property type="term" value="F:phosphate acetyltransferase activity"/>
    <property type="evidence" value="ECO:0007669"/>
    <property type="project" value="UniProtKB-EC"/>
</dbReference>
<name>A0A317ZJU6_9BACT</name>
<dbReference type="InParanoid" id="A0A317ZJU6"/>
<accession>A0A317ZJU6</accession>
<feature type="domain" description="Phosphate acetyl/butaryl transferase" evidence="5">
    <location>
        <begin position="4"/>
        <end position="331"/>
    </location>
</feature>
<dbReference type="RefSeq" id="WP_110131159.1">
    <property type="nucleotide sequence ID" value="NZ_QHJQ01000005.1"/>
</dbReference>
<dbReference type="Proteomes" id="UP000247099">
    <property type="component" value="Unassembled WGS sequence"/>
</dbReference>